<dbReference type="Proteomes" id="UP000011626">
    <property type="component" value="Unassembled WGS sequence"/>
</dbReference>
<feature type="transmembrane region" description="Helical" evidence="7">
    <location>
        <begin position="149"/>
        <end position="167"/>
    </location>
</feature>
<dbReference type="PATRIC" id="fig|797114.5.peg.1042"/>
<dbReference type="eggNOG" id="arCOG00237">
    <property type="taxonomic scope" value="Archaea"/>
</dbReference>
<evidence type="ECO:0000256" key="6">
    <source>
        <dbReference type="ARBA" id="ARBA00023136"/>
    </source>
</evidence>
<reference evidence="9 10" key="1">
    <citation type="journal article" date="2014" name="PLoS Genet.">
        <title>Phylogenetically driven sequencing of extremely halophilic archaea reveals strategies for static and dynamic osmo-response.</title>
        <authorList>
            <person name="Becker E.A."/>
            <person name="Seitzer P.M."/>
            <person name="Tritt A."/>
            <person name="Larsen D."/>
            <person name="Krusor M."/>
            <person name="Yao A.I."/>
            <person name="Wu D."/>
            <person name="Madern D."/>
            <person name="Eisen J.A."/>
            <person name="Darling A.E."/>
            <person name="Facciotti M.T."/>
        </authorList>
    </citation>
    <scope>NUCLEOTIDE SEQUENCE [LARGE SCALE GENOMIC DNA]</scope>
    <source>
        <strain evidence="9 10">2-9-1</strain>
    </source>
</reference>
<feature type="transmembrane region" description="Helical" evidence="7">
    <location>
        <begin position="187"/>
        <end position="206"/>
    </location>
</feature>
<evidence type="ECO:0000259" key="8">
    <source>
        <dbReference type="Pfam" id="PF03600"/>
    </source>
</evidence>
<dbReference type="GO" id="GO:0055085">
    <property type="term" value="P:transmembrane transport"/>
    <property type="evidence" value="ECO:0007669"/>
    <property type="project" value="InterPro"/>
</dbReference>
<keyword evidence="3 7" id="KW-0812">Transmembrane</keyword>
<comment type="caution">
    <text evidence="9">The sequence shown here is derived from an EMBL/GenBank/DDBJ whole genome shotgun (WGS) entry which is preliminary data.</text>
</comment>
<keyword evidence="6 7" id="KW-0472">Membrane</keyword>
<gene>
    <name evidence="9" type="ORF">C475_05115</name>
</gene>
<evidence type="ECO:0000313" key="10">
    <source>
        <dbReference type="Proteomes" id="UP000011626"/>
    </source>
</evidence>
<dbReference type="STRING" id="797114.C475_05115"/>
<evidence type="ECO:0000256" key="2">
    <source>
        <dbReference type="ARBA" id="ARBA00022448"/>
    </source>
</evidence>
<dbReference type="Pfam" id="PF03600">
    <property type="entry name" value="CitMHS"/>
    <property type="match status" value="1"/>
</dbReference>
<evidence type="ECO:0000256" key="5">
    <source>
        <dbReference type="ARBA" id="ARBA00022989"/>
    </source>
</evidence>
<keyword evidence="4" id="KW-0677">Repeat</keyword>
<keyword evidence="10" id="KW-1185">Reference proteome</keyword>
<feature type="transmembrane region" description="Helical" evidence="7">
    <location>
        <begin position="12"/>
        <end position="31"/>
    </location>
</feature>
<organism evidence="9 10">
    <name type="scientific">Halosimplex carlsbadense 2-9-1</name>
    <dbReference type="NCBI Taxonomy" id="797114"/>
    <lineage>
        <taxon>Archaea</taxon>
        <taxon>Methanobacteriati</taxon>
        <taxon>Methanobacteriota</taxon>
        <taxon>Stenosarchaea group</taxon>
        <taxon>Halobacteria</taxon>
        <taxon>Halobacteriales</taxon>
        <taxon>Haloarculaceae</taxon>
        <taxon>Halosimplex</taxon>
    </lineage>
</organism>
<feature type="domain" description="Citrate transporter-like" evidence="8">
    <location>
        <begin position="22"/>
        <end position="153"/>
    </location>
</feature>
<keyword evidence="5 7" id="KW-1133">Transmembrane helix</keyword>
<evidence type="ECO:0000256" key="1">
    <source>
        <dbReference type="ARBA" id="ARBA00004141"/>
    </source>
</evidence>
<dbReference type="InterPro" id="IPR004680">
    <property type="entry name" value="Cit_transptr-like_dom"/>
</dbReference>
<dbReference type="GO" id="GO:0005886">
    <property type="term" value="C:plasma membrane"/>
    <property type="evidence" value="ECO:0007669"/>
    <property type="project" value="TreeGrafter"/>
</dbReference>
<evidence type="ECO:0000313" key="9">
    <source>
        <dbReference type="EMBL" id="ELZ28158.1"/>
    </source>
</evidence>
<dbReference type="InterPro" id="IPR051679">
    <property type="entry name" value="DASS-Related_Transporters"/>
</dbReference>
<dbReference type="AlphaFoldDB" id="M0CZV5"/>
<dbReference type="EMBL" id="AOIU01000011">
    <property type="protein sequence ID" value="ELZ28158.1"/>
    <property type="molecule type" value="Genomic_DNA"/>
</dbReference>
<keyword evidence="2" id="KW-0813">Transport</keyword>
<feature type="transmembrane region" description="Helical" evidence="7">
    <location>
        <begin position="38"/>
        <end position="58"/>
    </location>
</feature>
<evidence type="ECO:0000256" key="4">
    <source>
        <dbReference type="ARBA" id="ARBA00022737"/>
    </source>
</evidence>
<name>M0CZV5_9EURY</name>
<sequence>MLGVIGFVALPWAALGEGLVALTGVGAFALVGGLQQDILVTALAGVVAMVVAGVLDAAELYDAVDWDVIFLLAGVIPLGIALEGTGMAALLGEAVAAAATHLPVVVVLWLFYILTGLLTEVISNNASVVLMVPVAAAAATAIGANAFSFVLAVTFAASTAFLGPIGYQTNLFVYGPGGYKFVDYLRIGAPLQLLLSTVTVAGITLFRGI</sequence>
<evidence type="ECO:0000256" key="7">
    <source>
        <dbReference type="SAM" id="Phobius"/>
    </source>
</evidence>
<feature type="transmembrane region" description="Helical" evidence="7">
    <location>
        <begin position="64"/>
        <end position="82"/>
    </location>
</feature>
<evidence type="ECO:0000256" key="3">
    <source>
        <dbReference type="ARBA" id="ARBA00022692"/>
    </source>
</evidence>
<comment type="subcellular location">
    <subcellularLocation>
        <location evidence="1">Membrane</location>
        <topology evidence="1">Multi-pass membrane protein</topology>
    </subcellularLocation>
</comment>
<accession>M0CZV5</accession>
<dbReference type="PANTHER" id="PTHR43652:SF2">
    <property type="entry name" value="BASIC AMINO ACID ANTIPORTER YFCC-RELATED"/>
    <property type="match status" value="1"/>
</dbReference>
<proteinExistence type="predicted"/>
<dbReference type="PANTHER" id="PTHR43652">
    <property type="entry name" value="BASIC AMINO ACID ANTIPORTER YFCC-RELATED"/>
    <property type="match status" value="1"/>
</dbReference>
<protein>
    <submittedName>
        <fullName evidence="9">Arsenite transport protein</fullName>
    </submittedName>
</protein>